<dbReference type="KEGG" id="mcb:Mycch_5708"/>
<organism evidence="3 4">
    <name type="scientific">Mycolicibacterium chubuense (strain NBB4)</name>
    <name type="common">Mycobacterium chubuense</name>
    <dbReference type="NCBI Taxonomy" id="710421"/>
    <lineage>
        <taxon>Bacteria</taxon>
        <taxon>Bacillati</taxon>
        <taxon>Actinomycetota</taxon>
        <taxon>Actinomycetes</taxon>
        <taxon>Mycobacteriales</taxon>
        <taxon>Mycobacteriaceae</taxon>
        <taxon>Mycolicibacterium</taxon>
    </lineage>
</organism>
<dbReference type="EMBL" id="CP003054">
    <property type="protein sequence ID" value="AFM20340.1"/>
    <property type="molecule type" value="Genomic_DNA"/>
</dbReference>
<keyword evidence="2" id="KW-0812">Transmembrane</keyword>
<sequence length="81" mass="8471" precursor="true">MTEIAPTAGTRPQRLYQALAITGIAVGIFVIAAGLYLLIARPSCCDFMNMGSNKMMEQPMNAPSMSPMPGMPTASAPAPTP</sequence>
<accession>I4BST3</accession>
<protein>
    <submittedName>
        <fullName evidence="3">Uncharacterized protein</fullName>
    </submittedName>
</protein>
<dbReference type="PATRIC" id="fig|710421.3.peg.5686"/>
<proteinExistence type="predicted"/>
<evidence type="ECO:0000256" key="1">
    <source>
        <dbReference type="SAM" id="MobiDB-lite"/>
    </source>
</evidence>
<dbReference type="OrthoDB" id="4764888at2"/>
<feature type="transmembrane region" description="Helical" evidence="2">
    <location>
        <begin position="15"/>
        <end position="39"/>
    </location>
</feature>
<name>I4BST3_MYCCN</name>
<keyword evidence="4" id="KW-1185">Reference proteome</keyword>
<geneLocation type="plasmid" evidence="3 4">
    <name>pMYCCH.01</name>
</geneLocation>
<evidence type="ECO:0000313" key="3">
    <source>
        <dbReference type="EMBL" id="AFM20340.1"/>
    </source>
</evidence>
<evidence type="ECO:0000313" key="4">
    <source>
        <dbReference type="Proteomes" id="UP000006057"/>
    </source>
</evidence>
<evidence type="ECO:0000256" key="2">
    <source>
        <dbReference type="SAM" id="Phobius"/>
    </source>
</evidence>
<keyword evidence="2" id="KW-0472">Membrane</keyword>
<reference evidence="3 4" key="1">
    <citation type="submission" date="2012-06" db="EMBL/GenBank/DDBJ databases">
        <title>Complete sequence of plasmid 1 of Mycobacterium chubuense NBB4.</title>
        <authorList>
            <consortium name="US DOE Joint Genome Institute"/>
            <person name="Lucas S."/>
            <person name="Han J."/>
            <person name="Lapidus A."/>
            <person name="Cheng J.-F."/>
            <person name="Goodwin L."/>
            <person name="Pitluck S."/>
            <person name="Peters L."/>
            <person name="Mikhailova N."/>
            <person name="Teshima H."/>
            <person name="Detter J.C."/>
            <person name="Han C."/>
            <person name="Tapia R."/>
            <person name="Land M."/>
            <person name="Hauser L."/>
            <person name="Kyrpides N."/>
            <person name="Ivanova N."/>
            <person name="Pagani I."/>
            <person name="Mattes T."/>
            <person name="Holmes A."/>
            <person name="Rutledge P."/>
            <person name="Paulsen I."/>
            <person name="Coleman N."/>
            <person name="Woyke T."/>
        </authorList>
    </citation>
    <scope>NUCLEOTIDE SEQUENCE [LARGE SCALE GENOMIC DNA]</scope>
    <source>
        <strain evidence="3 4">NBB4</strain>
        <plasmid evidence="3 4">pMYCCH.01</plasmid>
    </source>
</reference>
<dbReference type="HOGENOM" id="CLU_2570105_0_0_11"/>
<gene>
    <name evidence="3" type="ordered locus">Mycch_5708</name>
</gene>
<dbReference type="AlphaFoldDB" id="I4BST3"/>
<keyword evidence="3" id="KW-0614">Plasmid</keyword>
<dbReference type="RefSeq" id="WP_014805612.1">
    <property type="nucleotide sequence ID" value="NC_018022.1"/>
</dbReference>
<keyword evidence="2" id="KW-1133">Transmembrane helix</keyword>
<feature type="region of interest" description="Disordered" evidence="1">
    <location>
        <begin position="58"/>
        <end position="81"/>
    </location>
</feature>
<dbReference type="Proteomes" id="UP000006057">
    <property type="component" value="Plasmid pMYCCH.01"/>
</dbReference>